<evidence type="ECO:0000256" key="3">
    <source>
        <dbReference type="ARBA" id="ARBA00022884"/>
    </source>
</evidence>
<dbReference type="InterPro" id="IPR027417">
    <property type="entry name" value="P-loop_NTPase"/>
</dbReference>
<proteinExistence type="predicted"/>
<keyword evidence="6" id="KW-1185">Reference proteome</keyword>
<accession>A0AAN8YB30</accession>
<dbReference type="PROSITE" id="PS00039">
    <property type="entry name" value="DEAD_ATP_HELICASE"/>
    <property type="match status" value="1"/>
</dbReference>
<dbReference type="PANTHER" id="PTHR47958">
    <property type="entry name" value="ATP-DEPENDENT RNA HELICASE DBP3"/>
    <property type="match status" value="1"/>
</dbReference>
<gene>
    <name evidence="5" type="ORF">RDI58_020854</name>
</gene>
<keyword evidence="1" id="KW-0378">Hydrolase</keyword>
<sequence>MATIPLRLQQRNVIRIVETGSAVMAPTRELAQQIQDKTVKFAHYLGIKVISIIGGQSIEEKRFRVRQGCEVVIAAPSRLLDCLERRYYVLNQCNYVVLDEADRMIDMGFEP</sequence>
<evidence type="ECO:0000259" key="4">
    <source>
        <dbReference type="PROSITE" id="PS51192"/>
    </source>
</evidence>
<dbReference type="GO" id="GO:0003723">
    <property type="term" value="F:RNA binding"/>
    <property type="evidence" value="ECO:0007669"/>
    <property type="project" value="UniProtKB-KW"/>
</dbReference>
<dbReference type="Proteomes" id="UP001371456">
    <property type="component" value="Unassembled WGS sequence"/>
</dbReference>
<dbReference type="GO" id="GO:0005524">
    <property type="term" value="F:ATP binding"/>
    <property type="evidence" value="ECO:0007669"/>
    <property type="project" value="InterPro"/>
</dbReference>
<feature type="domain" description="Helicase ATP-binding" evidence="4">
    <location>
        <begin position="1"/>
        <end position="111"/>
    </location>
</feature>
<reference evidence="5 6" key="1">
    <citation type="submission" date="2024-02" db="EMBL/GenBank/DDBJ databases">
        <title>de novo genome assembly of Solanum bulbocastanum strain 11H21.</title>
        <authorList>
            <person name="Hosaka A.J."/>
        </authorList>
    </citation>
    <scope>NUCLEOTIDE SEQUENCE [LARGE SCALE GENOMIC DNA]</scope>
    <source>
        <tissue evidence="5">Young leaves</tissue>
    </source>
</reference>
<keyword evidence="2" id="KW-0067">ATP-binding</keyword>
<dbReference type="PROSITE" id="PS51192">
    <property type="entry name" value="HELICASE_ATP_BIND_1"/>
    <property type="match status" value="1"/>
</dbReference>
<evidence type="ECO:0000313" key="5">
    <source>
        <dbReference type="EMBL" id="KAK6783058.1"/>
    </source>
</evidence>
<evidence type="ECO:0000313" key="6">
    <source>
        <dbReference type="Proteomes" id="UP001371456"/>
    </source>
</evidence>
<comment type="caution">
    <text evidence="5">The sequence shown here is derived from an EMBL/GenBank/DDBJ whole genome shotgun (WGS) entry which is preliminary data.</text>
</comment>
<dbReference type="EMBL" id="JBANQN010000008">
    <property type="protein sequence ID" value="KAK6783058.1"/>
    <property type="molecule type" value="Genomic_DNA"/>
</dbReference>
<dbReference type="InterPro" id="IPR014001">
    <property type="entry name" value="Helicase_ATP-bd"/>
</dbReference>
<keyword evidence="3" id="KW-0694">RNA-binding</keyword>
<keyword evidence="2" id="KW-0347">Helicase</keyword>
<protein>
    <recommendedName>
        <fullName evidence="4">Helicase ATP-binding domain-containing protein</fullName>
    </recommendedName>
</protein>
<evidence type="ECO:0000256" key="1">
    <source>
        <dbReference type="ARBA" id="ARBA00022801"/>
    </source>
</evidence>
<name>A0AAN8YB30_SOLBU</name>
<dbReference type="InterPro" id="IPR011545">
    <property type="entry name" value="DEAD/DEAH_box_helicase_dom"/>
</dbReference>
<evidence type="ECO:0000256" key="2">
    <source>
        <dbReference type="ARBA" id="ARBA00022806"/>
    </source>
</evidence>
<dbReference type="Gene3D" id="3.40.50.300">
    <property type="entry name" value="P-loop containing nucleotide triphosphate hydrolases"/>
    <property type="match status" value="1"/>
</dbReference>
<keyword evidence="2" id="KW-0547">Nucleotide-binding</keyword>
<dbReference type="GO" id="GO:0016787">
    <property type="term" value="F:hydrolase activity"/>
    <property type="evidence" value="ECO:0007669"/>
    <property type="project" value="UniProtKB-KW"/>
</dbReference>
<organism evidence="5 6">
    <name type="scientific">Solanum bulbocastanum</name>
    <name type="common">Wild potato</name>
    <dbReference type="NCBI Taxonomy" id="147425"/>
    <lineage>
        <taxon>Eukaryota</taxon>
        <taxon>Viridiplantae</taxon>
        <taxon>Streptophyta</taxon>
        <taxon>Embryophyta</taxon>
        <taxon>Tracheophyta</taxon>
        <taxon>Spermatophyta</taxon>
        <taxon>Magnoliopsida</taxon>
        <taxon>eudicotyledons</taxon>
        <taxon>Gunneridae</taxon>
        <taxon>Pentapetalae</taxon>
        <taxon>asterids</taxon>
        <taxon>lamiids</taxon>
        <taxon>Solanales</taxon>
        <taxon>Solanaceae</taxon>
        <taxon>Solanoideae</taxon>
        <taxon>Solaneae</taxon>
        <taxon>Solanum</taxon>
    </lineage>
</organism>
<dbReference type="Pfam" id="PF00270">
    <property type="entry name" value="DEAD"/>
    <property type="match status" value="1"/>
</dbReference>
<dbReference type="AlphaFoldDB" id="A0AAN8YB30"/>
<dbReference type="InterPro" id="IPR000629">
    <property type="entry name" value="RNA-helicase_DEAD-box_CS"/>
</dbReference>
<dbReference type="SUPFAM" id="SSF52540">
    <property type="entry name" value="P-loop containing nucleoside triphosphate hydrolases"/>
    <property type="match status" value="1"/>
</dbReference>
<dbReference type="GO" id="GO:0004386">
    <property type="term" value="F:helicase activity"/>
    <property type="evidence" value="ECO:0007669"/>
    <property type="project" value="UniProtKB-KW"/>
</dbReference>